<name>A0A1H3QCX4_9FIRM</name>
<dbReference type="Proteomes" id="UP000199230">
    <property type="component" value="Unassembled WGS sequence"/>
</dbReference>
<dbReference type="Gene3D" id="3.10.20.30">
    <property type="match status" value="1"/>
</dbReference>
<dbReference type="CDD" id="cd00207">
    <property type="entry name" value="fer2"/>
    <property type="match status" value="1"/>
</dbReference>
<evidence type="ECO:0000313" key="2">
    <source>
        <dbReference type="EMBL" id="SDZ11246.1"/>
    </source>
</evidence>
<dbReference type="PROSITE" id="PS51085">
    <property type="entry name" value="2FE2S_FER_2"/>
    <property type="match status" value="1"/>
</dbReference>
<dbReference type="InterPro" id="IPR036010">
    <property type="entry name" value="2Fe-2S_ferredoxin-like_sf"/>
</dbReference>
<dbReference type="InterPro" id="IPR012675">
    <property type="entry name" value="Beta-grasp_dom_sf"/>
</dbReference>
<dbReference type="PANTHER" id="PTHR42895">
    <property type="entry name" value="IRON-SULFUR CLUSTER-BINDING PROTEIN-RELATED"/>
    <property type="match status" value="1"/>
</dbReference>
<dbReference type="OrthoDB" id="9810588at2"/>
<dbReference type="Pfam" id="PF00111">
    <property type="entry name" value="Fer2"/>
    <property type="match status" value="1"/>
</dbReference>
<keyword evidence="3" id="KW-1185">Reference proteome</keyword>
<sequence length="600" mass="66343">MQEILIQNLNRRIKMDPQKNLMTQLIEHHIFIDHPCNGKGTCRKCRVRLIKGDVTDLTETEKQHLSSRELTEGIRLACLIYPLSEITVETLGKESTCQVLTQGALPEFEFNPSIEKKKIQVQRPSLENQMSMEESLLKAAKAQSLDWELLQQVPSYQEIQTIVCRHGHCYQLEKGDTADQLYGIAVDIGTTTMAVSLVNIRTGAEVGVTSMINPQHRYGSDVLTRITYQIENPKTAVEEMQKTLVEKLEESIINLCQTLHINPAYLYEMTVAANTTMLHTLLGIKAESIGISPYAPAFTMSKELKAAAIGFQKLPAMNIYCLPSVSAYIGADIVAGVFSCQLQKRKETTLLIDIGTNGEMVLSHEGKLSACSCAAGPALEGMNISSGMRAAKGAIEDIEIDSSGIKLKVIENAEPVGLCGSGILAATKELLRSGMVKKNGAFIKKTELEEEHPLYHRLQVNGKKREFLIADGNQPIYITQSDIRQVQLAKGALLSGFYALLDQAGITMDQLDEIIVAGQFGAHLSADHLVKTGILPRETKHKISYGGNTSKTGAYMALMAVDTRKAMEKLAQEIQYKELSTHPNYEKLFRDSLEFPKLED</sequence>
<dbReference type="EMBL" id="FNPV01000009">
    <property type="protein sequence ID" value="SDZ11246.1"/>
    <property type="molecule type" value="Genomic_DNA"/>
</dbReference>
<dbReference type="Gene3D" id="3.30.420.480">
    <property type="entry name" value="Domain of unknown function (DUF4445)"/>
    <property type="match status" value="1"/>
</dbReference>
<accession>A0A1H3QCX4</accession>
<dbReference type="InterPro" id="IPR052911">
    <property type="entry name" value="Corrinoid_activation_enz"/>
</dbReference>
<dbReference type="SUPFAM" id="SSF54292">
    <property type="entry name" value="2Fe-2S ferredoxin-like"/>
    <property type="match status" value="1"/>
</dbReference>
<evidence type="ECO:0000313" key="3">
    <source>
        <dbReference type="Proteomes" id="UP000199230"/>
    </source>
</evidence>
<evidence type="ECO:0000259" key="1">
    <source>
        <dbReference type="PROSITE" id="PS51085"/>
    </source>
</evidence>
<dbReference type="InterPro" id="IPR027980">
    <property type="entry name" value="RACo_C"/>
</dbReference>
<reference evidence="2 3" key="1">
    <citation type="submission" date="2016-10" db="EMBL/GenBank/DDBJ databases">
        <authorList>
            <person name="de Groot N.N."/>
        </authorList>
    </citation>
    <scope>NUCLEOTIDE SEQUENCE [LARGE SCALE GENOMIC DNA]</scope>
    <source>
        <strain evidence="2 3">APO</strain>
    </source>
</reference>
<dbReference type="GO" id="GO:0051536">
    <property type="term" value="F:iron-sulfur cluster binding"/>
    <property type="evidence" value="ECO:0007669"/>
    <property type="project" value="InterPro"/>
</dbReference>
<dbReference type="PANTHER" id="PTHR42895:SF1">
    <property type="entry name" value="IRON-SULFUR CLUSTER PROTEIN"/>
    <property type="match status" value="1"/>
</dbReference>
<dbReference type="InterPro" id="IPR041414">
    <property type="entry name" value="Raco-like_middle"/>
</dbReference>
<dbReference type="AlphaFoldDB" id="A0A1H3QCX4"/>
<dbReference type="Pfam" id="PF14574">
    <property type="entry name" value="RACo_C_ter"/>
    <property type="match status" value="1"/>
</dbReference>
<dbReference type="STRING" id="159292.SAMN05192546_10910"/>
<organism evidence="2 3">
    <name type="scientific">Tindallia californiensis</name>
    <dbReference type="NCBI Taxonomy" id="159292"/>
    <lineage>
        <taxon>Bacteria</taxon>
        <taxon>Bacillati</taxon>
        <taxon>Bacillota</taxon>
        <taxon>Clostridia</taxon>
        <taxon>Peptostreptococcales</taxon>
        <taxon>Tindalliaceae</taxon>
        <taxon>Tindallia</taxon>
    </lineage>
</organism>
<dbReference type="InterPro" id="IPR001041">
    <property type="entry name" value="2Fe-2S_ferredoxin-type"/>
</dbReference>
<protein>
    <submittedName>
        <fullName evidence="2">Uncharacterized 2Fe-2 and 4Fe-4S clusters-containing protein, contains DUF4445 domain</fullName>
    </submittedName>
</protein>
<dbReference type="Pfam" id="PF17651">
    <property type="entry name" value="Raco_middle"/>
    <property type="match status" value="1"/>
</dbReference>
<feature type="domain" description="2Fe-2S ferredoxin-type" evidence="1">
    <location>
        <begin position="2"/>
        <end position="94"/>
    </location>
</feature>
<proteinExistence type="predicted"/>
<dbReference type="InterPro" id="IPR042259">
    <property type="entry name" value="Raco-like_middle_sf"/>
</dbReference>
<gene>
    <name evidence="2" type="ORF">SAMN05192546_10910</name>
</gene>
<dbReference type="RefSeq" id="WP_093314766.1">
    <property type="nucleotide sequence ID" value="NZ_FNPV01000009.1"/>
</dbReference>